<evidence type="ECO:0000313" key="1">
    <source>
        <dbReference type="EMBL" id="QDS93472.1"/>
    </source>
</evidence>
<accession>A0A517MF13</accession>
<sequence>MCCELAYEEVLANRIRHDLAEVRSSRFVDIVGQVGSADMGSGEAFEITRLLNHLLQNFGFVRSGNQEYNLVSSV</sequence>
<name>A0A517MF13_9BACT</name>
<dbReference type="KEGG" id="rml:FF011L_22420"/>
<dbReference type="AlphaFoldDB" id="A0A517MF13"/>
<keyword evidence="2" id="KW-1185">Reference proteome</keyword>
<gene>
    <name evidence="1" type="ORF">FF011L_22420</name>
</gene>
<proteinExistence type="predicted"/>
<dbReference type="Proteomes" id="UP000320672">
    <property type="component" value="Chromosome"/>
</dbReference>
<protein>
    <submittedName>
        <fullName evidence="1">Uncharacterized protein</fullName>
    </submittedName>
</protein>
<dbReference type="EMBL" id="CP036262">
    <property type="protein sequence ID" value="QDS93472.1"/>
    <property type="molecule type" value="Genomic_DNA"/>
</dbReference>
<organism evidence="1 2">
    <name type="scientific">Roseimaritima multifibrata</name>
    <dbReference type="NCBI Taxonomy" id="1930274"/>
    <lineage>
        <taxon>Bacteria</taxon>
        <taxon>Pseudomonadati</taxon>
        <taxon>Planctomycetota</taxon>
        <taxon>Planctomycetia</taxon>
        <taxon>Pirellulales</taxon>
        <taxon>Pirellulaceae</taxon>
        <taxon>Roseimaritima</taxon>
    </lineage>
</organism>
<evidence type="ECO:0000313" key="2">
    <source>
        <dbReference type="Proteomes" id="UP000320672"/>
    </source>
</evidence>
<reference evidence="1 2" key="1">
    <citation type="submission" date="2019-02" db="EMBL/GenBank/DDBJ databases">
        <title>Deep-cultivation of Planctomycetes and their phenomic and genomic characterization uncovers novel biology.</title>
        <authorList>
            <person name="Wiegand S."/>
            <person name="Jogler M."/>
            <person name="Boedeker C."/>
            <person name="Pinto D."/>
            <person name="Vollmers J."/>
            <person name="Rivas-Marin E."/>
            <person name="Kohn T."/>
            <person name="Peeters S.H."/>
            <person name="Heuer A."/>
            <person name="Rast P."/>
            <person name="Oberbeckmann S."/>
            <person name="Bunk B."/>
            <person name="Jeske O."/>
            <person name="Meyerdierks A."/>
            <person name="Storesund J.E."/>
            <person name="Kallscheuer N."/>
            <person name="Luecker S."/>
            <person name="Lage O.M."/>
            <person name="Pohl T."/>
            <person name="Merkel B.J."/>
            <person name="Hornburger P."/>
            <person name="Mueller R.-W."/>
            <person name="Bruemmer F."/>
            <person name="Labrenz M."/>
            <person name="Spormann A.M."/>
            <person name="Op den Camp H."/>
            <person name="Overmann J."/>
            <person name="Amann R."/>
            <person name="Jetten M.S.M."/>
            <person name="Mascher T."/>
            <person name="Medema M.H."/>
            <person name="Devos D.P."/>
            <person name="Kaster A.-K."/>
            <person name="Ovreas L."/>
            <person name="Rohde M."/>
            <person name="Galperin M.Y."/>
            <person name="Jogler C."/>
        </authorList>
    </citation>
    <scope>NUCLEOTIDE SEQUENCE [LARGE SCALE GENOMIC DNA]</scope>
    <source>
        <strain evidence="1 2">FF011L</strain>
    </source>
</reference>